<dbReference type="InterPro" id="IPR058625">
    <property type="entry name" value="MdtA-like_BSH"/>
</dbReference>
<feature type="domain" description="Multidrug resistance protein MdtA-like alpha-helical hairpin" evidence="4">
    <location>
        <begin position="106"/>
        <end position="174"/>
    </location>
</feature>
<gene>
    <name evidence="8" type="ordered locus">Msip34_2718</name>
</gene>
<dbReference type="Pfam" id="PF25876">
    <property type="entry name" value="HH_MFP_RND"/>
    <property type="match status" value="1"/>
</dbReference>
<dbReference type="InterPro" id="IPR058627">
    <property type="entry name" value="MdtA-like_C"/>
</dbReference>
<dbReference type="Pfam" id="PF25944">
    <property type="entry name" value="Beta-barrel_RND"/>
    <property type="match status" value="1"/>
</dbReference>
<accession>C6XBI5</accession>
<reference evidence="8 9" key="2">
    <citation type="journal article" date="2011" name="J. Bacteriol.">
        <title>Genomes of three methylotrophs from a single niche uncover genetic and metabolic divergence of Methylophilaceae.</title>
        <authorList>
            <person name="Lapidus A."/>
            <person name="Clum A."/>
            <person name="Labutti K."/>
            <person name="Kaluzhnaya M.G."/>
            <person name="Lim S."/>
            <person name="Beck D.A."/>
            <person name="Glavina Del Rio T."/>
            <person name="Nolan M."/>
            <person name="Mavromatis K."/>
            <person name="Huntemann M."/>
            <person name="Lucas S."/>
            <person name="Lidstrom M.E."/>
            <person name="Ivanova N."/>
            <person name="Chistoserdova L."/>
        </authorList>
    </citation>
    <scope>NUCLEOTIDE SEQUENCE [LARGE SCALE GENOMIC DNA]</scope>
    <source>
        <strain evidence="8 9">SIP3-4</strain>
    </source>
</reference>
<dbReference type="NCBIfam" id="NF007132">
    <property type="entry name" value="PRK09578.1"/>
    <property type="match status" value="1"/>
</dbReference>
<feature type="domain" description="Multidrug resistance protein MdtA-like beta-barrel" evidence="6">
    <location>
        <begin position="211"/>
        <end position="300"/>
    </location>
</feature>
<evidence type="ECO:0000259" key="7">
    <source>
        <dbReference type="Pfam" id="PF25967"/>
    </source>
</evidence>
<sequence length="383" mass="40933" precursor="true">MGVFSGERRKLLAAMSVLGLMSACSSGDQAASSGAAPIEVQAIQVTETPVTMEAEIPGRLEAYRQAEVRARVAGIVTQRVYQEGQEVKKGTPLFLINPELLAAAREDAAGALAQAEANHLNAVDKLERYKDLVSDQSVSQRDYKVAASEELAARAALLSAKARLNRANLDLGYARVTAPIDGIARRALVTEGALVGQDSPTPLTTIDQIDPIYVNFSQPAADVMALQRAMRAGQVQGKKQGQITVRLILPDGSEYARKGKLYFSDLAVNSTTDSVAMRALFDNPDRELFPGAYVQVKLDQAVNPHAILIPRDALIRTAQAAQVMTLDKDDKVVPVEVQTSGMQGREWVVVKGLKPGDRVVTTNVATLAPGAQVKVTPAAAQNP</sequence>
<dbReference type="PANTHER" id="PTHR30158">
    <property type="entry name" value="ACRA/E-RELATED COMPONENT OF DRUG EFFLUX TRANSPORTER"/>
    <property type="match status" value="1"/>
</dbReference>
<evidence type="ECO:0000256" key="2">
    <source>
        <dbReference type="ARBA" id="ARBA00009477"/>
    </source>
</evidence>
<dbReference type="KEGG" id="mei:Msip34_2718"/>
<evidence type="ECO:0000256" key="1">
    <source>
        <dbReference type="ARBA" id="ARBA00004196"/>
    </source>
</evidence>
<reference evidence="9" key="1">
    <citation type="submission" date="2009-07" db="EMBL/GenBank/DDBJ databases">
        <title>Complete sequence of chromosome of Methylovorus sp. SIP3-4.</title>
        <authorList>
            <person name="Lucas S."/>
            <person name="Copeland A."/>
            <person name="Lapidus A."/>
            <person name="Glavina del Rio T."/>
            <person name="Tice H."/>
            <person name="Bruce D."/>
            <person name="Goodwin L."/>
            <person name="Pitluck S."/>
            <person name="Clum A."/>
            <person name="Larimer F."/>
            <person name="Land M."/>
            <person name="Hauser L."/>
            <person name="Kyrpides N."/>
            <person name="Mikhailova N."/>
            <person name="Kayluzhnaya M."/>
            <person name="Chistoserdova L."/>
        </authorList>
    </citation>
    <scope>NUCLEOTIDE SEQUENCE [LARGE SCALE GENOMIC DNA]</scope>
    <source>
        <strain evidence="9">SIP3-4</strain>
    </source>
</reference>
<keyword evidence="3" id="KW-0732">Signal</keyword>
<dbReference type="STRING" id="582744.Msip34_2718"/>
<dbReference type="Gene3D" id="2.40.420.20">
    <property type="match status" value="1"/>
</dbReference>
<dbReference type="InterPro" id="IPR058626">
    <property type="entry name" value="MdtA-like_b-barrel"/>
</dbReference>
<evidence type="ECO:0000259" key="5">
    <source>
        <dbReference type="Pfam" id="PF25917"/>
    </source>
</evidence>
<feature type="domain" description="Multidrug resistance protein MdtA-like barrel-sandwich hybrid" evidence="5">
    <location>
        <begin position="64"/>
        <end position="206"/>
    </location>
</feature>
<dbReference type="GO" id="GO:0005886">
    <property type="term" value="C:plasma membrane"/>
    <property type="evidence" value="ECO:0007669"/>
    <property type="project" value="UniProtKB-SubCell"/>
</dbReference>
<dbReference type="AlphaFoldDB" id="C6XBI5"/>
<dbReference type="Proteomes" id="UP000002743">
    <property type="component" value="Chromosome"/>
</dbReference>
<evidence type="ECO:0000259" key="4">
    <source>
        <dbReference type="Pfam" id="PF25876"/>
    </source>
</evidence>
<evidence type="ECO:0000259" key="6">
    <source>
        <dbReference type="Pfam" id="PF25944"/>
    </source>
</evidence>
<comment type="subcellular location">
    <subcellularLocation>
        <location evidence="1">Cell envelope</location>
    </subcellularLocation>
</comment>
<dbReference type="RefSeq" id="WP_015831170.1">
    <property type="nucleotide sequence ID" value="NC_012969.1"/>
</dbReference>
<feature type="chain" id="PRO_5002973793" evidence="3">
    <location>
        <begin position="31"/>
        <end position="383"/>
    </location>
</feature>
<dbReference type="Gene3D" id="2.40.30.170">
    <property type="match status" value="1"/>
</dbReference>
<dbReference type="Pfam" id="PF25917">
    <property type="entry name" value="BSH_RND"/>
    <property type="match status" value="1"/>
</dbReference>
<dbReference type="OrthoDB" id="9783047at2"/>
<dbReference type="InterPro" id="IPR006143">
    <property type="entry name" value="RND_pump_MFP"/>
</dbReference>
<feature type="signal peptide" evidence="3">
    <location>
        <begin position="1"/>
        <end position="30"/>
    </location>
</feature>
<organism evidence="8 9">
    <name type="scientific">Methylovorus glucosotrophus (strain SIP3-4)</name>
    <dbReference type="NCBI Taxonomy" id="582744"/>
    <lineage>
        <taxon>Bacteria</taxon>
        <taxon>Pseudomonadati</taxon>
        <taxon>Pseudomonadota</taxon>
        <taxon>Betaproteobacteria</taxon>
        <taxon>Nitrosomonadales</taxon>
        <taxon>Methylophilaceae</taxon>
        <taxon>Methylovorus</taxon>
    </lineage>
</organism>
<protein>
    <submittedName>
        <fullName evidence="8">Efflux transporter, RND family, MFP subunit</fullName>
    </submittedName>
</protein>
<name>C6XBI5_METGS</name>
<dbReference type="NCBIfam" id="TIGR01730">
    <property type="entry name" value="RND_mfp"/>
    <property type="match status" value="1"/>
</dbReference>
<dbReference type="EMBL" id="CP001674">
    <property type="protein sequence ID" value="ACT51955.1"/>
    <property type="molecule type" value="Genomic_DNA"/>
</dbReference>
<dbReference type="PANTHER" id="PTHR30158:SF24">
    <property type="entry name" value="HLYD FAMILY SECRETION PROTEIN"/>
    <property type="match status" value="1"/>
</dbReference>
<dbReference type="SUPFAM" id="SSF111369">
    <property type="entry name" value="HlyD-like secretion proteins"/>
    <property type="match status" value="1"/>
</dbReference>
<feature type="domain" description="Multidrug resistance protein MdtA-like C-terminal permuted SH3" evidence="7">
    <location>
        <begin position="306"/>
        <end position="363"/>
    </location>
</feature>
<dbReference type="Gene3D" id="2.40.50.100">
    <property type="match status" value="1"/>
</dbReference>
<evidence type="ECO:0000313" key="9">
    <source>
        <dbReference type="Proteomes" id="UP000002743"/>
    </source>
</evidence>
<dbReference type="Pfam" id="PF25967">
    <property type="entry name" value="RND-MFP_C"/>
    <property type="match status" value="1"/>
</dbReference>
<dbReference type="eggNOG" id="COG0845">
    <property type="taxonomic scope" value="Bacteria"/>
</dbReference>
<comment type="similarity">
    <text evidence="2">Belongs to the membrane fusion protein (MFP) (TC 8.A.1) family.</text>
</comment>
<evidence type="ECO:0000313" key="8">
    <source>
        <dbReference type="EMBL" id="ACT51955.1"/>
    </source>
</evidence>
<evidence type="ECO:0000256" key="3">
    <source>
        <dbReference type="SAM" id="SignalP"/>
    </source>
</evidence>
<dbReference type="InterPro" id="IPR058624">
    <property type="entry name" value="MdtA-like_HH"/>
</dbReference>
<dbReference type="HOGENOM" id="CLU_018816_2_1_4"/>
<dbReference type="Gene3D" id="1.10.287.470">
    <property type="entry name" value="Helix hairpin bin"/>
    <property type="match status" value="1"/>
</dbReference>
<dbReference type="GO" id="GO:0046677">
    <property type="term" value="P:response to antibiotic"/>
    <property type="evidence" value="ECO:0007669"/>
    <property type="project" value="TreeGrafter"/>
</dbReference>
<proteinExistence type="inferred from homology"/>
<keyword evidence="9" id="KW-1185">Reference proteome</keyword>
<dbReference type="GO" id="GO:0022857">
    <property type="term" value="F:transmembrane transporter activity"/>
    <property type="evidence" value="ECO:0007669"/>
    <property type="project" value="InterPro"/>
</dbReference>